<accession>A0ABX0A9L9</accession>
<dbReference type="PANTHER" id="PTHR39430:SF1">
    <property type="entry name" value="PROTEASE"/>
    <property type="match status" value="1"/>
</dbReference>
<keyword evidence="3" id="KW-0645">Protease</keyword>
<feature type="domain" description="CAAX prenyl protease 2/Lysostaphin resistance protein A-like" evidence="2">
    <location>
        <begin position="115"/>
        <end position="208"/>
    </location>
</feature>
<gene>
    <name evidence="3" type="ORF">DT603_05140</name>
</gene>
<keyword evidence="3" id="KW-0482">Metalloprotease</keyword>
<feature type="transmembrane region" description="Helical" evidence="1">
    <location>
        <begin position="86"/>
        <end position="107"/>
    </location>
</feature>
<evidence type="ECO:0000259" key="2">
    <source>
        <dbReference type="Pfam" id="PF02517"/>
    </source>
</evidence>
<dbReference type="Pfam" id="PF02517">
    <property type="entry name" value="Rce1-like"/>
    <property type="match status" value="1"/>
</dbReference>
<dbReference type="EMBL" id="QOVG01000003">
    <property type="protein sequence ID" value="NDK38225.1"/>
    <property type="molecule type" value="Genomic_DNA"/>
</dbReference>
<keyword evidence="1" id="KW-1133">Transmembrane helix</keyword>
<feature type="transmembrane region" description="Helical" evidence="1">
    <location>
        <begin position="169"/>
        <end position="191"/>
    </location>
</feature>
<sequence length="289" mass="30876">MLRSPLMRMLYFALLLAVFALASTWVGRKVGIPANDLKAMSANPASTLLVVLPFVLAHVVLARLIERRPLHDLAWRKSPQLLWGMLAALLLFGLLVLELWAAGAYAVVGVGDAPLWTLFLLTAVVPGITEEIVSRGILFRLTEEGLGTWIAVAVSALFFGFAHSSNPGASAWSSTAIALEAGVLFGLLYHVTRSLWWCIGLHAGWNFVQGALFGIPVSGIGVDGVLESTLQGPDWLDGGGFGAEASALTVLTCGIISLLLARRIMRAHSTVPPFWKRPPAALPQPHSSG</sequence>
<keyword evidence="1" id="KW-0472">Membrane</keyword>
<dbReference type="GO" id="GO:0008237">
    <property type="term" value="F:metallopeptidase activity"/>
    <property type="evidence" value="ECO:0007669"/>
    <property type="project" value="UniProtKB-KW"/>
</dbReference>
<proteinExistence type="predicted"/>
<dbReference type="Proteomes" id="UP001429354">
    <property type="component" value="Unassembled WGS sequence"/>
</dbReference>
<reference evidence="3 4" key="1">
    <citation type="submission" date="2018-07" db="EMBL/GenBank/DDBJ databases">
        <title>Whole genome Sequencing of Pseudoxanthomonas gei KCTC 32298 (T).</title>
        <authorList>
            <person name="Kumar S."/>
            <person name="Bansal K."/>
            <person name="Kaur A."/>
            <person name="Patil P."/>
            <person name="Sharma S."/>
            <person name="Patil P.B."/>
        </authorList>
    </citation>
    <scope>NUCLEOTIDE SEQUENCE [LARGE SCALE GENOMIC DNA]</scope>
    <source>
        <strain evidence="3 4">KCTC 32298</strain>
    </source>
</reference>
<protein>
    <submittedName>
        <fullName evidence="3">CPBP family intramembrane metalloprotease</fullName>
    </submittedName>
</protein>
<evidence type="ECO:0000313" key="4">
    <source>
        <dbReference type="Proteomes" id="UP001429354"/>
    </source>
</evidence>
<feature type="transmembrane region" description="Helical" evidence="1">
    <location>
        <begin position="241"/>
        <end position="261"/>
    </location>
</feature>
<feature type="transmembrane region" description="Helical" evidence="1">
    <location>
        <begin position="45"/>
        <end position="65"/>
    </location>
</feature>
<organism evidence="3 4">
    <name type="scientific">Pseudoxanthomonas gei</name>
    <dbReference type="NCBI Taxonomy" id="1383030"/>
    <lineage>
        <taxon>Bacteria</taxon>
        <taxon>Pseudomonadati</taxon>
        <taxon>Pseudomonadota</taxon>
        <taxon>Gammaproteobacteria</taxon>
        <taxon>Lysobacterales</taxon>
        <taxon>Lysobacteraceae</taxon>
        <taxon>Pseudoxanthomonas</taxon>
    </lineage>
</organism>
<feature type="transmembrane region" description="Helical" evidence="1">
    <location>
        <begin position="113"/>
        <end position="133"/>
    </location>
</feature>
<keyword evidence="4" id="KW-1185">Reference proteome</keyword>
<evidence type="ECO:0000256" key="1">
    <source>
        <dbReference type="SAM" id="Phobius"/>
    </source>
</evidence>
<dbReference type="InterPro" id="IPR003675">
    <property type="entry name" value="Rce1/LyrA-like_dom"/>
</dbReference>
<name>A0ABX0A9L9_9GAMM</name>
<feature type="transmembrane region" description="Helical" evidence="1">
    <location>
        <begin position="203"/>
        <end position="221"/>
    </location>
</feature>
<keyword evidence="1" id="KW-0812">Transmembrane</keyword>
<evidence type="ECO:0000313" key="3">
    <source>
        <dbReference type="EMBL" id="NDK38225.1"/>
    </source>
</evidence>
<keyword evidence="3" id="KW-0378">Hydrolase</keyword>
<comment type="caution">
    <text evidence="3">The sequence shown here is derived from an EMBL/GenBank/DDBJ whole genome shotgun (WGS) entry which is preliminary data.</text>
</comment>
<dbReference type="PANTHER" id="PTHR39430">
    <property type="entry name" value="MEMBRANE-ASSOCIATED PROTEASE-RELATED"/>
    <property type="match status" value="1"/>
</dbReference>
<feature type="transmembrane region" description="Helical" evidence="1">
    <location>
        <begin position="145"/>
        <end position="163"/>
    </location>
</feature>